<dbReference type="Proteomes" id="UP000559256">
    <property type="component" value="Unassembled WGS sequence"/>
</dbReference>
<evidence type="ECO:0000313" key="1">
    <source>
        <dbReference type="EMBL" id="KAF5337647.1"/>
    </source>
</evidence>
<gene>
    <name evidence="1" type="ORF">D9758_013015</name>
</gene>
<accession>A0A8H5FIC5</accession>
<comment type="caution">
    <text evidence="1">The sequence shown here is derived from an EMBL/GenBank/DDBJ whole genome shotgun (WGS) entry which is preliminary data.</text>
</comment>
<dbReference type="EMBL" id="JAACJM010000212">
    <property type="protein sequence ID" value="KAF5337647.1"/>
    <property type="molecule type" value="Genomic_DNA"/>
</dbReference>
<organism evidence="1 2">
    <name type="scientific">Tetrapyrgos nigripes</name>
    <dbReference type="NCBI Taxonomy" id="182062"/>
    <lineage>
        <taxon>Eukaryota</taxon>
        <taxon>Fungi</taxon>
        <taxon>Dikarya</taxon>
        <taxon>Basidiomycota</taxon>
        <taxon>Agaricomycotina</taxon>
        <taxon>Agaricomycetes</taxon>
        <taxon>Agaricomycetidae</taxon>
        <taxon>Agaricales</taxon>
        <taxon>Marasmiineae</taxon>
        <taxon>Marasmiaceae</taxon>
        <taxon>Tetrapyrgos</taxon>
    </lineage>
</organism>
<sequence length="117" mass="13064">MARPVAKARTERPIKYYWIDFDTTKEYDLAEGKTAEEYPVWGGDHTVPEFSHRDEPCDPFAVDVYRLGTLSDRTCPGPLCHSSIITPPLNPAPSSPLVAEMIKKIRPLTTMDVASDA</sequence>
<dbReference type="OrthoDB" id="5987198at2759"/>
<reference evidence="1 2" key="1">
    <citation type="journal article" date="2020" name="ISME J.">
        <title>Uncovering the hidden diversity of litter-decomposition mechanisms in mushroom-forming fungi.</title>
        <authorList>
            <person name="Floudas D."/>
            <person name="Bentzer J."/>
            <person name="Ahren D."/>
            <person name="Johansson T."/>
            <person name="Persson P."/>
            <person name="Tunlid A."/>
        </authorList>
    </citation>
    <scope>NUCLEOTIDE SEQUENCE [LARGE SCALE GENOMIC DNA]</scope>
    <source>
        <strain evidence="1 2">CBS 291.85</strain>
    </source>
</reference>
<name>A0A8H5FIC5_9AGAR</name>
<protein>
    <submittedName>
        <fullName evidence="1">Uncharacterized protein</fullName>
    </submittedName>
</protein>
<keyword evidence="2" id="KW-1185">Reference proteome</keyword>
<proteinExistence type="predicted"/>
<dbReference type="AlphaFoldDB" id="A0A8H5FIC5"/>
<evidence type="ECO:0000313" key="2">
    <source>
        <dbReference type="Proteomes" id="UP000559256"/>
    </source>
</evidence>